<sequence>MVPAYNHPFNVKQTFYFTNSVPQNKYINKGHWRIIEEYIL</sequence>
<feature type="domain" description="DNA/RNA non-specific endonuclease/pyrophosphatase/phosphodiesterase" evidence="1">
    <location>
        <begin position="1"/>
        <end position="39"/>
    </location>
</feature>
<dbReference type="GO" id="GO:0004519">
    <property type="term" value="F:endonuclease activity"/>
    <property type="evidence" value="ECO:0007669"/>
    <property type="project" value="UniProtKB-KW"/>
</dbReference>
<dbReference type="InterPro" id="IPR044925">
    <property type="entry name" value="His-Me_finger_sf"/>
</dbReference>
<dbReference type="GO" id="GO:0016787">
    <property type="term" value="F:hydrolase activity"/>
    <property type="evidence" value="ECO:0007669"/>
    <property type="project" value="InterPro"/>
</dbReference>
<dbReference type="GO" id="GO:0003676">
    <property type="term" value="F:nucleic acid binding"/>
    <property type="evidence" value="ECO:0007669"/>
    <property type="project" value="InterPro"/>
</dbReference>
<dbReference type="Gene3D" id="3.40.570.10">
    <property type="entry name" value="Extracellular Endonuclease, subunit A"/>
    <property type="match status" value="1"/>
</dbReference>
<keyword evidence="2" id="KW-0540">Nuclease</keyword>
<evidence type="ECO:0000259" key="1">
    <source>
        <dbReference type="Pfam" id="PF01223"/>
    </source>
</evidence>
<accession>A0A8S9ZGT1</accession>
<dbReference type="Proteomes" id="UP000605970">
    <property type="component" value="Unassembled WGS sequence"/>
</dbReference>
<comment type="caution">
    <text evidence="2">The sequence shown here is derived from an EMBL/GenBank/DDBJ whole genome shotgun (WGS) entry which is preliminary data.</text>
</comment>
<keyword evidence="3" id="KW-1185">Reference proteome</keyword>
<evidence type="ECO:0000313" key="2">
    <source>
        <dbReference type="EMBL" id="KAF7632449.1"/>
    </source>
</evidence>
<dbReference type="GO" id="GO:0046872">
    <property type="term" value="F:metal ion binding"/>
    <property type="evidence" value="ECO:0007669"/>
    <property type="project" value="InterPro"/>
</dbReference>
<name>A0A8S9ZGT1_9BILA</name>
<proteinExistence type="predicted"/>
<keyword evidence="2" id="KW-0378">Hydrolase</keyword>
<dbReference type="InterPro" id="IPR044929">
    <property type="entry name" value="DNA/RNA_non-sp_Endonuclease_sf"/>
</dbReference>
<gene>
    <name evidence="2" type="ORF">Mgra_00008144</name>
</gene>
<keyword evidence="2" id="KW-0255">Endonuclease</keyword>
<evidence type="ECO:0000313" key="3">
    <source>
        <dbReference type="Proteomes" id="UP000605970"/>
    </source>
</evidence>
<reference evidence="2" key="1">
    <citation type="journal article" date="2020" name="Ecol. Evol.">
        <title>Genome structure and content of the rice root-knot nematode (Meloidogyne graminicola).</title>
        <authorList>
            <person name="Phan N.T."/>
            <person name="Danchin E.G.J."/>
            <person name="Klopp C."/>
            <person name="Perfus-Barbeoch L."/>
            <person name="Kozlowski D.K."/>
            <person name="Koutsovoulos G.D."/>
            <person name="Lopez-Roques C."/>
            <person name="Bouchez O."/>
            <person name="Zahm M."/>
            <person name="Besnard G."/>
            <person name="Bellafiore S."/>
        </authorList>
    </citation>
    <scope>NUCLEOTIDE SEQUENCE</scope>
    <source>
        <strain evidence="2">VN-18</strain>
    </source>
</reference>
<protein>
    <submittedName>
        <fullName evidence="2">Endonuclease_NS domain-containing protein</fullName>
    </submittedName>
</protein>
<organism evidence="2 3">
    <name type="scientific">Meloidogyne graminicola</name>
    <dbReference type="NCBI Taxonomy" id="189291"/>
    <lineage>
        <taxon>Eukaryota</taxon>
        <taxon>Metazoa</taxon>
        <taxon>Ecdysozoa</taxon>
        <taxon>Nematoda</taxon>
        <taxon>Chromadorea</taxon>
        <taxon>Rhabditida</taxon>
        <taxon>Tylenchina</taxon>
        <taxon>Tylenchomorpha</taxon>
        <taxon>Tylenchoidea</taxon>
        <taxon>Meloidogynidae</taxon>
        <taxon>Meloidogyninae</taxon>
        <taxon>Meloidogyne</taxon>
    </lineage>
</organism>
<dbReference type="Pfam" id="PF01223">
    <property type="entry name" value="Endonuclease_NS"/>
    <property type="match status" value="1"/>
</dbReference>
<dbReference type="InterPro" id="IPR001604">
    <property type="entry name" value="Endo_G_ENPP1-like_dom"/>
</dbReference>
<dbReference type="EMBL" id="JABEBT010000102">
    <property type="protein sequence ID" value="KAF7632449.1"/>
    <property type="molecule type" value="Genomic_DNA"/>
</dbReference>
<dbReference type="OrthoDB" id="5418055at2759"/>
<dbReference type="SUPFAM" id="SSF54060">
    <property type="entry name" value="His-Me finger endonucleases"/>
    <property type="match status" value="1"/>
</dbReference>
<dbReference type="AlphaFoldDB" id="A0A8S9ZGT1"/>